<evidence type="ECO:0000256" key="5">
    <source>
        <dbReference type="ARBA" id="ARBA00023284"/>
    </source>
</evidence>
<dbReference type="Proteomes" id="UP000283855">
    <property type="component" value="Unassembled WGS sequence"/>
</dbReference>
<dbReference type="InterPro" id="IPR036249">
    <property type="entry name" value="Thioredoxin-like_sf"/>
</dbReference>
<reference evidence="7 8" key="1">
    <citation type="submission" date="2018-08" db="EMBL/GenBank/DDBJ databases">
        <title>A genome reference for cultivated species of the human gut microbiota.</title>
        <authorList>
            <person name="Zou Y."/>
            <person name="Xue W."/>
            <person name="Luo G."/>
        </authorList>
    </citation>
    <scope>NUCLEOTIDE SEQUENCE [LARGE SCALE GENOMIC DNA]</scope>
    <source>
        <strain evidence="7 8">AM42-38</strain>
    </source>
</reference>
<dbReference type="Pfam" id="PF08534">
    <property type="entry name" value="Redoxin"/>
    <property type="match status" value="1"/>
</dbReference>
<comment type="subunit">
    <text evidence="6">Homodimer.</text>
</comment>
<evidence type="ECO:0000256" key="3">
    <source>
        <dbReference type="ARBA" id="ARBA00023002"/>
    </source>
</evidence>
<dbReference type="PANTHER" id="PTHR43110">
    <property type="entry name" value="THIOL PEROXIDASE"/>
    <property type="match status" value="1"/>
</dbReference>
<dbReference type="AlphaFoldDB" id="A0A413T1T1"/>
<comment type="function">
    <text evidence="6">Thiol-specific peroxidase that catalyzes the reduction of hydrogen peroxide and organic hydroperoxides to water and alcohols, respectively. Plays a role in cell protection against oxidative stress by detoxifying peroxides.</text>
</comment>
<evidence type="ECO:0000256" key="6">
    <source>
        <dbReference type="HAMAP-Rule" id="MF_00269"/>
    </source>
</evidence>
<dbReference type="EC" id="1.11.1.24" evidence="6"/>
<name>A0A413T1T1_9BACT</name>
<keyword evidence="4 6" id="KW-1015">Disulfide bond</keyword>
<dbReference type="HAMAP" id="MF_00269">
    <property type="entry name" value="Tpx"/>
    <property type="match status" value="1"/>
</dbReference>
<keyword evidence="2 6" id="KW-0049">Antioxidant</keyword>
<dbReference type="CDD" id="cd03014">
    <property type="entry name" value="PRX_Atyp2cys"/>
    <property type="match status" value="1"/>
</dbReference>
<gene>
    <name evidence="6" type="primary">tpx</name>
    <name evidence="7" type="ORF">DW921_05285</name>
</gene>
<comment type="catalytic activity">
    <reaction evidence="6">
        <text>a hydroperoxide + [thioredoxin]-dithiol = an alcohol + [thioredoxin]-disulfide + H2O</text>
        <dbReference type="Rhea" id="RHEA:62620"/>
        <dbReference type="Rhea" id="RHEA-COMP:10698"/>
        <dbReference type="Rhea" id="RHEA-COMP:10700"/>
        <dbReference type="ChEBI" id="CHEBI:15377"/>
        <dbReference type="ChEBI" id="CHEBI:29950"/>
        <dbReference type="ChEBI" id="CHEBI:30879"/>
        <dbReference type="ChEBI" id="CHEBI:35924"/>
        <dbReference type="ChEBI" id="CHEBI:50058"/>
        <dbReference type="EC" id="1.11.1.24"/>
    </reaction>
</comment>
<proteinExistence type="inferred from homology"/>
<dbReference type="Gene3D" id="3.40.30.10">
    <property type="entry name" value="Glutaredoxin"/>
    <property type="match status" value="1"/>
</dbReference>
<dbReference type="InterPro" id="IPR013740">
    <property type="entry name" value="Redoxin"/>
</dbReference>
<dbReference type="GO" id="GO:0008379">
    <property type="term" value="F:thioredoxin peroxidase activity"/>
    <property type="evidence" value="ECO:0007669"/>
    <property type="project" value="UniProtKB-UniRule"/>
</dbReference>
<feature type="active site" description="Cysteine sulfenic acid (-SOH) intermediate" evidence="6">
    <location>
        <position position="60"/>
    </location>
</feature>
<dbReference type="EMBL" id="QSFT01000008">
    <property type="protein sequence ID" value="RHA76931.1"/>
    <property type="molecule type" value="Genomic_DNA"/>
</dbReference>
<dbReference type="InterPro" id="IPR013766">
    <property type="entry name" value="Thioredoxin_domain"/>
</dbReference>
<sequence>MTKTAFKENPVSLAGEFIKTGAQAPAFTLVKNDLSNFSLDDARGKFVLLNIFPSLDTGVCATSVRKFNQMASQMPDTLVLAISKDLPFAQGRFCTTEGISNVTALSDFRHSSRFGEEYGVLMTDGPLCGLLARAIVIINPEGKVIYTELVPEITQEPNYEAALAALKG</sequence>
<feature type="disulfide bond" description="Redox-active" evidence="6">
    <location>
        <begin position="60"/>
        <end position="94"/>
    </location>
</feature>
<dbReference type="NCBIfam" id="NF001808">
    <property type="entry name" value="PRK00522.1"/>
    <property type="match status" value="1"/>
</dbReference>
<dbReference type="InterPro" id="IPR002065">
    <property type="entry name" value="TPX"/>
</dbReference>
<evidence type="ECO:0000313" key="8">
    <source>
        <dbReference type="Proteomes" id="UP000283855"/>
    </source>
</evidence>
<keyword evidence="5 6" id="KW-0676">Redox-active center</keyword>
<comment type="similarity">
    <text evidence="6">Belongs to the peroxiredoxin family. Tpx subfamily.</text>
</comment>
<dbReference type="GeneID" id="78405048"/>
<protein>
    <recommendedName>
        <fullName evidence="6">Thiol peroxidase</fullName>
        <shortName evidence="6">Tpx</shortName>
        <ecNumber evidence="6">1.11.1.24</ecNumber>
    </recommendedName>
    <alternativeName>
        <fullName evidence="6">Peroxiredoxin tpx</fullName>
        <shortName evidence="6">Prx</shortName>
    </alternativeName>
    <alternativeName>
        <fullName evidence="6">Thioredoxin peroxidase</fullName>
    </alternativeName>
    <alternativeName>
        <fullName evidence="6">Thioredoxin-dependent peroxiredoxin</fullName>
    </alternativeName>
</protein>
<keyword evidence="1 6" id="KW-0575">Peroxidase</keyword>
<evidence type="ECO:0000256" key="4">
    <source>
        <dbReference type="ARBA" id="ARBA00023157"/>
    </source>
</evidence>
<dbReference type="SUPFAM" id="SSF52833">
    <property type="entry name" value="Thioredoxin-like"/>
    <property type="match status" value="1"/>
</dbReference>
<comment type="caution">
    <text evidence="7">The sequence shown here is derived from an EMBL/GenBank/DDBJ whole genome shotgun (WGS) entry which is preliminary data.</text>
</comment>
<dbReference type="RefSeq" id="WP_022277257.1">
    <property type="nucleotide sequence ID" value="NZ_CABJGD010000008.1"/>
</dbReference>
<evidence type="ECO:0000256" key="2">
    <source>
        <dbReference type="ARBA" id="ARBA00022862"/>
    </source>
</evidence>
<dbReference type="InterPro" id="IPR050455">
    <property type="entry name" value="Tpx_Peroxidase_subfamily"/>
</dbReference>
<dbReference type="PROSITE" id="PS01265">
    <property type="entry name" value="TPX"/>
    <property type="match status" value="1"/>
</dbReference>
<evidence type="ECO:0000313" key="7">
    <source>
        <dbReference type="EMBL" id="RHA76931.1"/>
    </source>
</evidence>
<dbReference type="InterPro" id="IPR018219">
    <property type="entry name" value="Tpx_CS"/>
</dbReference>
<keyword evidence="3 6" id="KW-0560">Oxidoreductase</keyword>
<accession>A0A413T1T1</accession>
<dbReference type="PANTHER" id="PTHR43110:SF1">
    <property type="entry name" value="THIOL PEROXIDASE"/>
    <property type="match status" value="1"/>
</dbReference>
<comment type="miscellaneous">
    <text evidence="6">The active site is a conserved redox-active cysteine residue, the peroxidatic cysteine (C(P)), which makes the nucleophilic attack on the peroxide substrate. The peroxide oxidizes the C(P)-SH to cysteine sulfenic acid (C(P)-SOH), which then reacts with another cysteine residue, the resolving cysteine (C(R)), to form a disulfide bridge. The disulfide is subsequently reduced by an appropriate electron donor to complete the catalytic cycle. In this atypical 2-Cys peroxiredoxin, C(R) is present in the same subunit to form an intramolecular disulfide. The disulfide is subsequently reduced by thioredoxin.</text>
</comment>
<evidence type="ECO:0000256" key="1">
    <source>
        <dbReference type="ARBA" id="ARBA00022559"/>
    </source>
</evidence>
<dbReference type="PROSITE" id="PS51352">
    <property type="entry name" value="THIOREDOXIN_2"/>
    <property type="match status" value="1"/>
</dbReference>
<organism evidence="7 8">
    <name type="scientific">Phocaeicola coprophilus</name>
    <dbReference type="NCBI Taxonomy" id="387090"/>
    <lineage>
        <taxon>Bacteria</taxon>
        <taxon>Pseudomonadati</taxon>
        <taxon>Bacteroidota</taxon>
        <taxon>Bacteroidia</taxon>
        <taxon>Bacteroidales</taxon>
        <taxon>Bacteroidaceae</taxon>
        <taxon>Phocaeicola</taxon>
    </lineage>
</organism>